<dbReference type="InterPro" id="IPR003722">
    <property type="entry name" value="Cbl_synth_CobH/CbiC"/>
</dbReference>
<dbReference type="InterPro" id="IPR036588">
    <property type="entry name" value="CobH/CbiC_sf"/>
</dbReference>
<evidence type="ECO:0000256" key="2">
    <source>
        <dbReference type="ARBA" id="ARBA00009774"/>
    </source>
</evidence>
<name>A0ABR5SE76_9BACT</name>
<evidence type="ECO:0000313" key="6">
    <source>
        <dbReference type="EMBL" id="KWT82657.1"/>
    </source>
</evidence>
<organism evidence="6 7">
    <name type="scientific">Candidatus Magnetominusculus xianensis</name>
    <dbReference type="NCBI Taxonomy" id="1748249"/>
    <lineage>
        <taxon>Bacteria</taxon>
        <taxon>Pseudomonadati</taxon>
        <taxon>Nitrospirota</taxon>
        <taxon>Nitrospiria</taxon>
        <taxon>Nitrospirales</taxon>
        <taxon>Nitrospiraceae</taxon>
        <taxon>Candidatus Magnetominusculus</taxon>
    </lineage>
</organism>
<comment type="similarity">
    <text evidence="2">Belongs to the CobH/CbiC family.</text>
</comment>
<comment type="pathway">
    <text evidence="1">Cofactor biosynthesis; adenosylcobalamin biosynthesis.</text>
</comment>
<dbReference type="Gene3D" id="3.40.50.10230">
    <property type="entry name" value="Cobalamin biosynthesis CobH/CbiC, precorrin-8X methylmutase"/>
    <property type="match status" value="1"/>
</dbReference>
<comment type="caution">
    <text evidence="6">The sequence shown here is derived from an EMBL/GenBank/DDBJ whole genome shotgun (WGS) entry which is preliminary data.</text>
</comment>
<protein>
    <submittedName>
        <fullName evidence="6">Precorrin-8X methylmutase</fullName>
        <ecNumber evidence="6">5.4.1.-</ecNumber>
    </submittedName>
</protein>
<keyword evidence="3" id="KW-0169">Cobalamin biosynthesis</keyword>
<evidence type="ECO:0000313" key="7">
    <source>
        <dbReference type="Proteomes" id="UP000060487"/>
    </source>
</evidence>
<dbReference type="GO" id="GO:0016853">
    <property type="term" value="F:isomerase activity"/>
    <property type="evidence" value="ECO:0007669"/>
    <property type="project" value="UniProtKB-KW"/>
</dbReference>
<dbReference type="PANTHER" id="PTHR43588:SF1">
    <property type="entry name" value="COBALT-PRECORRIN-8 METHYLMUTASE"/>
    <property type="match status" value="1"/>
</dbReference>
<dbReference type="PANTHER" id="PTHR43588">
    <property type="entry name" value="COBALT-PRECORRIN-8 METHYLMUTASE"/>
    <property type="match status" value="1"/>
</dbReference>
<dbReference type="RefSeq" id="WP_085053014.1">
    <property type="nucleotide sequence ID" value="NZ_LNQR01000084.1"/>
</dbReference>
<dbReference type="EMBL" id="LNQR01000084">
    <property type="protein sequence ID" value="KWT82657.1"/>
    <property type="molecule type" value="Genomic_DNA"/>
</dbReference>
<reference evidence="6 7" key="1">
    <citation type="submission" date="2015-11" db="EMBL/GenBank/DDBJ databases">
        <authorList>
            <person name="Lin W."/>
        </authorList>
    </citation>
    <scope>NUCLEOTIDE SEQUENCE [LARGE SCALE GENOMIC DNA]</scope>
    <source>
        <strain evidence="6 7">HCH-1</strain>
    </source>
</reference>
<dbReference type="Proteomes" id="UP000060487">
    <property type="component" value="Unassembled WGS sequence"/>
</dbReference>
<proteinExistence type="inferred from homology"/>
<dbReference type="Pfam" id="PF02570">
    <property type="entry name" value="CbiC"/>
    <property type="match status" value="1"/>
</dbReference>
<feature type="domain" description="Cobalamin biosynthesis precorrin-8X methylmutase CobH/CbiC" evidence="5">
    <location>
        <begin position="6"/>
        <end position="204"/>
    </location>
</feature>
<dbReference type="SUPFAM" id="SSF63965">
    <property type="entry name" value="Precorrin-8X methylmutase CbiC/CobH"/>
    <property type="match status" value="1"/>
</dbReference>
<dbReference type="EC" id="5.4.1.-" evidence="6"/>
<gene>
    <name evidence="6" type="ORF">ASN18_2413</name>
</gene>
<evidence type="ECO:0000256" key="1">
    <source>
        <dbReference type="ARBA" id="ARBA00004953"/>
    </source>
</evidence>
<accession>A0ABR5SE76</accession>
<sequence length="210" mass="22380">MDKGAKIEKDSFSIIESGMKRHFDELCLPVVKRVIHATGDFEFEDILKFSPGAITHGISAIRAGKDIFVDVKMVEAGINKKALAQFGGTVICFISDEDVAKAAKEKAMTRAECAVEKAFLTTAANIGIAAIGNAPTALIRLMEIIENKEISPELPELIVGVPVGFVKAEESKASLAKQHYPYITCLGKKGGSSIAAAIINAIVRLAAPPK</sequence>
<evidence type="ECO:0000259" key="5">
    <source>
        <dbReference type="Pfam" id="PF02570"/>
    </source>
</evidence>
<keyword evidence="7" id="KW-1185">Reference proteome</keyword>
<evidence type="ECO:0000256" key="3">
    <source>
        <dbReference type="ARBA" id="ARBA00022573"/>
    </source>
</evidence>
<keyword evidence="4 6" id="KW-0413">Isomerase</keyword>
<evidence type="ECO:0000256" key="4">
    <source>
        <dbReference type="ARBA" id="ARBA00023235"/>
    </source>
</evidence>